<dbReference type="Proteomes" id="UP000243924">
    <property type="component" value="Chromosome I"/>
</dbReference>
<dbReference type="Gene3D" id="3.55.30.10">
    <property type="entry name" value="Hsp33 domain"/>
    <property type="match status" value="1"/>
</dbReference>
<dbReference type="CDD" id="cd00498">
    <property type="entry name" value="Hsp33"/>
    <property type="match status" value="1"/>
</dbReference>
<dbReference type="PIRSF" id="PIRSF005261">
    <property type="entry name" value="Heat_shock_Hsp33"/>
    <property type="match status" value="1"/>
</dbReference>
<dbReference type="InterPro" id="IPR023212">
    <property type="entry name" value="Hsp33_helix_hairpin_bin_dom_sf"/>
</dbReference>
<dbReference type="STRING" id="1434072.SAMN05216210_2656"/>
<feature type="disulfide bond" description="Redox-active" evidence="6">
    <location>
        <begin position="232"/>
        <end position="234"/>
    </location>
</feature>
<comment type="subcellular location">
    <subcellularLocation>
        <location evidence="6">Cytoplasm</location>
    </subcellularLocation>
</comment>
<evidence type="ECO:0000313" key="7">
    <source>
        <dbReference type="EMBL" id="SDU24849.1"/>
    </source>
</evidence>
<proteinExistence type="inferred from homology"/>
<dbReference type="HAMAP" id="MF_00117">
    <property type="entry name" value="HslO"/>
    <property type="match status" value="1"/>
</dbReference>
<dbReference type="OrthoDB" id="9793753at2"/>
<keyword evidence="8" id="KW-1185">Reference proteome</keyword>
<dbReference type="RefSeq" id="WP_092387639.1">
    <property type="nucleotide sequence ID" value="NZ_LT629787.1"/>
</dbReference>
<dbReference type="GO" id="GO:0042026">
    <property type="term" value="P:protein refolding"/>
    <property type="evidence" value="ECO:0007669"/>
    <property type="project" value="TreeGrafter"/>
</dbReference>
<comment type="PTM">
    <text evidence="6">Under oxidizing conditions two disulfide bonds are formed involving the reactive cysteines. Under reducing conditions zinc is bound to the reactive cysteines and the protein is inactive.</text>
</comment>
<keyword evidence="4 6" id="KW-0143">Chaperone</keyword>
<comment type="similarity">
    <text evidence="6">Belongs to the HSP33 family.</text>
</comment>
<keyword evidence="1 6" id="KW-0963">Cytoplasm</keyword>
<dbReference type="NCBIfam" id="NF001033">
    <property type="entry name" value="PRK00114.1"/>
    <property type="match status" value="1"/>
</dbReference>
<gene>
    <name evidence="6" type="primary">hslO</name>
    <name evidence="7" type="ORF">SAMN05216210_2656</name>
</gene>
<accession>A0A1H2GZC3</accession>
<dbReference type="GO" id="GO:0044183">
    <property type="term" value="F:protein folding chaperone"/>
    <property type="evidence" value="ECO:0007669"/>
    <property type="project" value="TreeGrafter"/>
</dbReference>
<dbReference type="GO" id="GO:0005737">
    <property type="term" value="C:cytoplasm"/>
    <property type="evidence" value="ECO:0007669"/>
    <property type="project" value="UniProtKB-SubCell"/>
</dbReference>
<organism evidence="7 8">
    <name type="scientific">Halopseudomonas salegens</name>
    <dbReference type="NCBI Taxonomy" id="1434072"/>
    <lineage>
        <taxon>Bacteria</taxon>
        <taxon>Pseudomonadati</taxon>
        <taxon>Pseudomonadota</taxon>
        <taxon>Gammaproteobacteria</taxon>
        <taxon>Pseudomonadales</taxon>
        <taxon>Pseudomonadaceae</taxon>
        <taxon>Halopseudomonas</taxon>
    </lineage>
</organism>
<dbReference type="SUPFAM" id="SSF118352">
    <property type="entry name" value="HSP33 redox switch-like"/>
    <property type="match status" value="1"/>
</dbReference>
<dbReference type="SUPFAM" id="SSF64397">
    <property type="entry name" value="Hsp33 domain"/>
    <property type="match status" value="1"/>
</dbReference>
<dbReference type="Gene3D" id="3.90.1280.10">
    <property type="entry name" value="HSP33 redox switch-like"/>
    <property type="match status" value="1"/>
</dbReference>
<name>A0A1H2GZC3_9GAMM</name>
<evidence type="ECO:0000256" key="2">
    <source>
        <dbReference type="ARBA" id="ARBA00022833"/>
    </source>
</evidence>
<keyword evidence="5 6" id="KW-0676">Redox-active center</keyword>
<evidence type="ECO:0000256" key="3">
    <source>
        <dbReference type="ARBA" id="ARBA00023157"/>
    </source>
</evidence>
<evidence type="ECO:0000313" key="8">
    <source>
        <dbReference type="Proteomes" id="UP000243924"/>
    </source>
</evidence>
<evidence type="ECO:0000256" key="5">
    <source>
        <dbReference type="ARBA" id="ARBA00023284"/>
    </source>
</evidence>
<dbReference type="Pfam" id="PF01430">
    <property type="entry name" value="HSP33"/>
    <property type="match status" value="1"/>
</dbReference>
<dbReference type="PANTHER" id="PTHR30111">
    <property type="entry name" value="33 KDA CHAPERONIN"/>
    <property type="match status" value="1"/>
</dbReference>
<dbReference type="EMBL" id="LT629787">
    <property type="protein sequence ID" value="SDU24849.1"/>
    <property type="molecule type" value="Genomic_DNA"/>
</dbReference>
<reference evidence="8" key="1">
    <citation type="submission" date="2016-10" db="EMBL/GenBank/DDBJ databases">
        <authorList>
            <person name="Varghese N."/>
            <person name="Submissions S."/>
        </authorList>
    </citation>
    <scope>NUCLEOTIDE SEQUENCE [LARGE SCALE GENOMIC DNA]</scope>
    <source>
        <strain evidence="8">CECT 8338</strain>
    </source>
</reference>
<evidence type="ECO:0000256" key="6">
    <source>
        <dbReference type="HAMAP-Rule" id="MF_00117"/>
    </source>
</evidence>
<evidence type="ECO:0000256" key="1">
    <source>
        <dbReference type="ARBA" id="ARBA00022490"/>
    </source>
</evidence>
<dbReference type="InterPro" id="IPR016154">
    <property type="entry name" value="Heat_shock_Hsp33_C"/>
</dbReference>
<dbReference type="InterPro" id="IPR016153">
    <property type="entry name" value="Heat_shock_Hsp33_N"/>
</dbReference>
<evidence type="ECO:0000256" key="4">
    <source>
        <dbReference type="ARBA" id="ARBA00023186"/>
    </source>
</evidence>
<protein>
    <recommendedName>
        <fullName evidence="6">33 kDa chaperonin</fullName>
    </recommendedName>
    <alternativeName>
        <fullName evidence="6">Heat shock protein 33 homolog</fullName>
        <shortName evidence="6">HSP33</shortName>
    </alternativeName>
</protein>
<keyword evidence="2 6" id="KW-0862">Zinc</keyword>
<dbReference type="GO" id="GO:0051082">
    <property type="term" value="F:unfolded protein binding"/>
    <property type="evidence" value="ECO:0007669"/>
    <property type="project" value="UniProtKB-UniRule"/>
</dbReference>
<dbReference type="AlphaFoldDB" id="A0A1H2GZC3"/>
<dbReference type="PANTHER" id="PTHR30111:SF1">
    <property type="entry name" value="33 KDA CHAPERONIN"/>
    <property type="match status" value="1"/>
</dbReference>
<comment type="function">
    <text evidence="6">Redox regulated molecular chaperone. Protects both thermally unfolding and oxidatively damaged proteins from irreversible aggregation. Plays an important role in the bacterial defense system toward oxidative stress.</text>
</comment>
<sequence length="295" mass="32723">MSAALDTTQRFLFDDQDVRGEIATLEHSYQDILSRHPYPEPVKVLLGEMLAAAVLLSTTLKFDGLLILQARSSGPVSTLMVECSSDQEVRGIARYDDNVQSSQALHELMPGGVLAITIDPENGQRYQGIVSLEGTTLAEALNGYFATSEQLPTRFRLQADGRKARGFLLQALPADRVTDPEARAIAWEHLTVLAASLTPEEQLALDNETILHRLFHQEAVRLFTPRPVRFHCSCSAERSGNALISLGREDAMALLAEREGEIEIDCQFCNQRYLFDAAALETLFDRAAEQAQRLH</sequence>
<dbReference type="Gene3D" id="1.10.287.480">
    <property type="entry name" value="helix hairpin bin"/>
    <property type="match status" value="1"/>
</dbReference>
<keyword evidence="3 6" id="KW-1015">Disulfide bond</keyword>
<feature type="disulfide bond" description="Redox-active" evidence="6">
    <location>
        <begin position="266"/>
        <end position="269"/>
    </location>
</feature>
<dbReference type="InterPro" id="IPR000397">
    <property type="entry name" value="Heat_shock_Hsp33"/>
</dbReference>